<evidence type="ECO:0000313" key="1">
    <source>
        <dbReference type="EMBL" id="MEA5581769.1"/>
    </source>
</evidence>
<gene>
    <name evidence="1" type="ORF">VB620_10515</name>
</gene>
<name>A0ABU5UF13_9CYAN</name>
<proteinExistence type="predicted"/>
<dbReference type="Proteomes" id="UP001302120">
    <property type="component" value="Unassembled WGS sequence"/>
</dbReference>
<reference evidence="1 2" key="1">
    <citation type="submission" date="2023-12" db="EMBL/GenBank/DDBJ databases">
        <title>Baltic Sea Cyanobacteria.</title>
        <authorList>
            <person name="Delbaje E."/>
            <person name="Fewer D.P."/>
            <person name="Shishido T.K."/>
        </authorList>
    </citation>
    <scope>NUCLEOTIDE SEQUENCE [LARGE SCALE GENOMIC DNA]</scope>
    <source>
        <strain evidence="1 2">UHCC-0300</strain>
    </source>
</reference>
<organism evidence="1 2">
    <name type="scientific">Nodularia harveyana UHCC-0300</name>
    <dbReference type="NCBI Taxonomy" id="2974287"/>
    <lineage>
        <taxon>Bacteria</taxon>
        <taxon>Bacillati</taxon>
        <taxon>Cyanobacteriota</taxon>
        <taxon>Cyanophyceae</taxon>
        <taxon>Nostocales</taxon>
        <taxon>Nodulariaceae</taxon>
        <taxon>Nodularia</taxon>
    </lineage>
</organism>
<protein>
    <submittedName>
        <fullName evidence="1">Uncharacterized protein</fullName>
    </submittedName>
</protein>
<sequence length="755" mass="88073">MDYYLQNLKLKTEKLLDKLKELRLQLQDVFLSKLVFIGAEGILPGALLPQGSLNLLLANRQITPILPINHILLDFFTPEELNKQLKFELVDETDLLQVRLILDLPISELQLFKDYIVKEENIIYGVPVLEIWPNFQAEGWNEYYGFYYDAEYGEETFQVAFPNVEEVQKFKGGLGDYQIVRCHDFPKFIECKNSQDNTIGIILLSTPQKIDLLFFWKISIDCRDDYTSVYVNKDNKIIESFYLENLHYQIADGPTDTRFAVLFEHFICESFIPIDKPFPMRTILTTQGSADINQERPIFDGRIYIPNYSSLELDSQESWFIKDLNWSSGNLRYIRLFLKHLTLHLTAHAVKNQVKEIQWCISYPPDFSRRDKYEYAQMWQEITEALQAKTGIKHLCPNINDTKHFRSQSLAFAQYFTDFEQYDLVNTTCIDIGETVSNISIWQDNQLIHQCSLNFGKRHLLSQFIKINPRIVKIFDVPTGWINLTKEYEYVFYDKLDLWLRLESANWLQKKRELFLDDSDFQGLIRLMSIGLAGLYFYVGNILSALHKEGKYISNEITPVYIGGIGSRLLHWLATGGEFNRYSEINVLLSRMMSKGSGFLDTQELTRISQNPQDEVTCGLVLNQTKLQELNIDEPDYLISGEEYEINGKYFNSTSRLDSQSNINQIKIYKLSHLKKFFNDFHVSLKDLKIEGVKPLPGYNLNLETLSQQKLWQNTERELKNSLLCLKSKDTSMEPIFILELKALLRVIAKEWTGK</sequence>
<evidence type="ECO:0000313" key="2">
    <source>
        <dbReference type="Proteomes" id="UP001302120"/>
    </source>
</evidence>
<keyword evidence="2" id="KW-1185">Reference proteome</keyword>
<accession>A0ABU5UF13</accession>
<comment type="caution">
    <text evidence="1">The sequence shown here is derived from an EMBL/GenBank/DDBJ whole genome shotgun (WGS) entry which is preliminary data.</text>
</comment>
<dbReference type="EMBL" id="JAYGHG010000013">
    <property type="protein sequence ID" value="MEA5581769.1"/>
    <property type="molecule type" value="Genomic_DNA"/>
</dbReference>
<dbReference type="RefSeq" id="WP_323196094.1">
    <property type="nucleotide sequence ID" value="NZ_JAYGHG010000013.1"/>
</dbReference>